<gene>
    <name evidence="2" type="ORF">Poly24_49320</name>
</gene>
<keyword evidence="3" id="KW-1185">Reference proteome</keyword>
<organism evidence="2 3">
    <name type="scientific">Rosistilla carotiformis</name>
    <dbReference type="NCBI Taxonomy" id="2528017"/>
    <lineage>
        <taxon>Bacteria</taxon>
        <taxon>Pseudomonadati</taxon>
        <taxon>Planctomycetota</taxon>
        <taxon>Planctomycetia</taxon>
        <taxon>Pirellulales</taxon>
        <taxon>Pirellulaceae</taxon>
        <taxon>Rosistilla</taxon>
    </lineage>
</organism>
<sequence>MAAATLVLAADVAVGVFLREMTLRAILLQRDPVTGLIYYALVILFALLPCLLQSFICPVEPKGTSMPRSEPDGG</sequence>
<dbReference type="EMBL" id="CP036348">
    <property type="protein sequence ID" value="QDV71198.1"/>
    <property type="molecule type" value="Genomic_DNA"/>
</dbReference>
<dbReference type="AlphaFoldDB" id="A0A518K085"/>
<protein>
    <submittedName>
        <fullName evidence="2">Uncharacterized protein</fullName>
    </submittedName>
</protein>
<evidence type="ECO:0000256" key="1">
    <source>
        <dbReference type="SAM" id="Phobius"/>
    </source>
</evidence>
<keyword evidence="1" id="KW-0472">Membrane</keyword>
<name>A0A518K085_9BACT</name>
<dbReference type="KEGG" id="rcf:Poly24_49320"/>
<proteinExistence type="predicted"/>
<accession>A0A518K085</accession>
<keyword evidence="1" id="KW-1133">Transmembrane helix</keyword>
<evidence type="ECO:0000313" key="3">
    <source>
        <dbReference type="Proteomes" id="UP000315082"/>
    </source>
</evidence>
<keyword evidence="1" id="KW-0812">Transmembrane</keyword>
<evidence type="ECO:0000313" key="2">
    <source>
        <dbReference type="EMBL" id="QDV71198.1"/>
    </source>
</evidence>
<reference evidence="2 3" key="1">
    <citation type="submission" date="2019-02" db="EMBL/GenBank/DDBJ databases">
        <title>Deep-cultivation of Planctomycetes and their phenomic and genomic characterization uncovers novel biology.</title>
        <authorList>
            <person name="Wiegand S."/>
            <person name="Jogler M."/>
            <person name="Boedeker C."/>
            <person name="Pinto D."/>
            <person name="Vollmers J."/>
            <person name="Rivas-Marin E."/>
            <person name="Kohn T."/>
            <person name="Peeters S.H."/>
            <person name="Heuer A."/>
            <person name="Rast P."/>
            <person name="Oberbeckmann S."/>
            <person name="Bunk B."/>
            <person name="Jeske O."/>
            <person name="Meyerdierks A."/>
            <person name="Storesund J.E."/>
            <person name="Kallscheuer N."/>
            <person name="Luecker S."/>
            <person name="Lage O.M."/>
            <person name="Pohl T."/>
            <person name="Merkel B.J."/>
            <person name="Hornburger P."/>
            <person name="Mueller R.-W."/>
            <person name="Bruemmer F."/>
            <person name="Labrenz M."/>
            <person name="Spormann A.M."/>
            <person name="Op den Camp H."/>
            <person name="Overmann J."/>
            <person name="Amann R."/>
            <person name="Jetten M.S.M."/>
            <person name="Mascher T."/>
            <person name="Medema M.H."/>
            <person name="Devos D.P."/>
            <person name="Kaster A.-K."/>
            <person name="Ovreas L."/>
            <person name="Rohde M."/>
            <person name="Galperin M.Y."/>
            <person name="Jogler C."/>
        </authorList>
    </citation>
    <scope>NUCLEOTIDE SEQUENCE [LARGE SCALE GENOMIC DNA]</scope>
    <source>
        <strain evidence="2 3">Poly24</strain>
    </source>
</reference>
<dbReference type="Proteomes" id="UP000315082">
    <property type="component" value="Chromosome"/>
</dbReference>
<feature type="transmembrane region" description="Helical" evidence="1">
    <location>
        <begin position="39"/>
        <end position="59"/>
    </location>
</feature>